<organism evidence="1 2">
    <name type="scientific">Aphanomyces astaci</name>
    <name type="common">Crayfish plague agent</name>
    <dbReference type="NCBI Taxonomy" id="112090"/>
    <lineage>
        <taxon>Eukaryota</taxon>
        <taxon>Sar</taxon>
        <taxon>Stramenopiles</taxon>
        <taxon>Oomycota</taxon>
        <taxon>Saprolegniomycetes</taxon>
        <taxon>Saprolegniales</taxon>
        <taxon>Verrucalvaceae</taxon>
        <taxon>Aphanomyces</taxon>
    </lineage>
</organism>
<dbReference type="EMBL" id="MZMZ02000964">
    <property type="protein sequence ID" value="RQM30089.1"/>
    <property type="molecule type" value="Genomic_DNA"/>
</dbReference>
<gene>
    <name evidence="1" type="ORF">B5M09_005833</name>
</gene>
<evidence type="ECO:0000313" key="2">
    <source>
        <dbReference type="Proteomes" id="UP000284702"/>
    </source>
</evidence>
<evidence type="ECO:0000313" key="1">
    <source>
        <dbReference type="EMBL" id="RQM30089.1"/>
    </source>
</evidence>
<comment type="caution">
    <text evidence="1">The sequence shown here is derived from an EMBL/GenBank/DDBJ whole genome shotgun (WGS) entry which is preliminary data.</text>
</comment>
<proteinExistence type="predicted"/>
<protein>
    <submittedName>
        <fullName evidence="1">Uncharacterized protein</fullName>
    </submittedName>
</protein>
<name>A0A3R7YIH7_APHAT</name>
<keyword evidence="2" id="KW-1185">Reference proteome</keyword>
<dbReference type="AlphaFoldDB" id="A0A3R7YIH7"/>
<accession>A0A3R7YIH7</accession>
<dbReference type="VEuPathDB" id="FungiDB:H257_05411"/>
<dbReference type="Proteomes" id="UP000284702">
    <property type="component" value="Unassembled WGS sequence"/>
</dbReference>
<reference evidence="1" key="1">
    <citation type="submission" date="2018-07" db="EMBL/GenBank/DDBJ databases">
        <title>Annotation of Aphanomyces astaci genome assembly.</title>
        <authorList>
            <person name="Studholme D.J."/>
        </authorList>
    </citation>
    <scope>NUCLEOTIDE SEQUENCE [LARGE SCALE GENOMIC DNA]</scope>
    <source>
        <strain evidence="1">Pc</strain>
    </source>
</reference>
<sequence length="210" mass="23541">MEETPPGQLPGAQRKTPEPHQILNQSTITNGIQHLPDIDYKTFSSGIQHLPDDDYKTFSSGIQHLPDDDNGIQHLPGDNYKTYGIQHLPDEDNGIQHLPDNDYKTYIRVIQNILVGAKKIGYAGYRLRFSSRSPRISHLCLWAHLSLSPTGAPYSFRYLKSTIVRAEAVNTGTHRDPRKVVTQEVVALVVALVAARLVAPETLTVLREKR</sequence>